<dbReference type="InterPro" id="IPR002645">
    <property type="entry name" value="STAS_dom"/>
</dbReference>
<feature type="coiled-coil region" evidence="1">
    <location>
        <begin position="154"/>
        <end position="186"/>
    </location>
</feature>
<evidence type="ECO:0000313" key="5">
    <source>
        <dbReference type="Proteomes" id="UP000075635"/>
    </source>
</evidence>
<dbReference type="AlphaFoldDB" id="A0A150REX8"/>
<proteinExistence type="predicted"/>
<dbReference type="Pfam" id="PF01740">
    <property type="entry name" value="STAS"/>
    <property type="match status" value="1"/>
</dbReference>
<sequence length="319" mass="35098">MSMEPIESAGTPHESQTIEELRRENEALRRRVADLEVPARRFKALYDGGVVSVQIYRDGYSAEANPCFDRLWGLRPEEIHGKYSLLEDAQVAAGGFLPVVERAFRNGEATRLPTIRYDPVELIGYGSARWVASALLPVEDTAGPREVIQLHMDVGELKHSEEELRAQKQRLEAAVAERTAELAEQLRISEEQQRAIAALSTPVLRVWSGILAVPLIGHIDPDRAARVLDVLLQSITATSAEHVIIDVTGVPQIDAHAARHLRDTVRAAGLLGAQCMIVGISGRTARMLVECGLDFEGVPTFATLQEGLRRLLSGRPELV</sequence>
<dbReference type="Gene3D" id="3.30.450.20">
    <property type="entry name" value="PAS domain"/>
    <property type="match status" value="1"/>
</dbReference>
<keyword evidence="1" id="KW-0175">Coiled coil</keyword>
<accession>A0A150REX8</accession>
<dbReference type="PANTHER" id="PTHR33745">
    <property type="entry name" value="RSBT ANTAGONIST PROTEIN RSBS-RELATED"/>
    <property type="match status" value="1"/>
</dbReference>
<name>A0A150REX8_SORCE</name>
<protein>
    <recommendedName>
        <fullName evidence="3">STAS domain-containing protein</fullName>
    </recommendedName>
</protein>
<dbReference type="PROSITE" id="PS50801">
    <property type="entry name" value="STAS"/>
    <property type="match status" value="1"/>
</dbReference>
<dbReference type="EMBL" id="JEMB01002802">
    <property type="protein sequence ID" value="KYF78308.1"/>
    <property type="molecule type" value="Genomic_DNA"/>
</dbReference>
<feature type="region of interest" description="Disordered" evidence="2">
    <location>
        <begin position="1"/>
        <end position="20"/>
    </location>
</feature>
<dbReference type="Gene3D" id="3.30.750.24">
    <property type="entry name" value="STAS domain"/>
    <property type="match status" value="1"/>
</dbReference>
<comment type="caution">
    <text evidence="4">The sequence shown here is derived from an EMBL/GenBank/DDBJ whole genome shotgun (WGS) entry which is preliminary data.</text>
</comment>
<reference evidence="4 5" key="1">
    <citation type="submission" date="2014-02" db="EMBL/GenBank/DDBJ databases">
        <title>The small core and large imbalanced accessory genome model reveals a collaborative survival strategy of Sorangium cellulosum strains in nature.</title>
        <authorList>
            <person name="Han K."/>
            <person name="Peng R."/>
            <person name="Blom J."/>
            <person name="Li Y.-Z."/>
        </authorList>
    </citation>
    <scope>NUCLEOTIDE SEQUENCE [LARGE SCALE GENOMIC DNA]</scope>
    <source>
        <strain evidence="4 5">So0011-07</strain>
    </source>
</reference>
<dbReference type="SUPFAM" id="SSF55785">
    <property type="entry name" value="PYP-like sensor domain (PAS domain)"/>
    <property type="match status" value="1"/>
</dbReference>
<evidence type="ECO:0000259" key="3">
    <source>
        <dbReference type="PROSITE" id="PS50801"/>
    </source>
</evidence>
<dbReference type="CDD" id="cd07041">
    <property type="entry name" value="STAS_RsbR_RsbS_like"/>
    <property type="match status" value="1"/>
</dbReference>
<evidence type="ECO:0000256" key="2">
    <source>
        <dbReference type="SAM" id="MobiDB-lite"/>
    </source>
</evidence>
<dbReference type="SUPFAM" id="SSF52091">
    <property type="entry name" value="SpoIIaa-like"/>
    <property type="match status" value="1"/>
</dbReference>
<gene>
    <name evidence="4" type="ORF">BE17_53335</name>
</gene>
<evidence type="ECO:0000313" key="4">
    <source>
        <dbReference type="EMBL" id="KYF78308.1"/>
    </source>
</evidence>
<dbReference type="InterPro" id="IPR035965">
    <property type="entry name" value="PAS-like_dom_sf"/>
</dbReference>
<dbReference type="InterPro" id="IPR036513">
    <property type="entry name" value="STAS_dom_sf"/>
</dbReference>
<dbReference type="InterPro" id="IPR051932">
    <property type="entry name" value="Bact_StressResp_Reg"/>
</dbReference>
<evidence type="ECO:0000256" key="1">
    <source>
        <dbReference type="SAM" id="Coils"/>
    </source>
</evidence>
<dbReference type="Proteomes" id="UP000075635">
    <property type="component" value="Unassembled WGS sequence"/>
</dbReference>
<feature type="domain" description="STAS" evidence="3">
    <location>
        <begin position="200"/>
        <end position="311"/>
    </location>
</feature>
<organism evidence="4 5">
    <name type="scientific">Sorangium cellulosum</name>
    <name type="common">Polyangium cellulosum</name>
    <dbReference type="NCBI Taxonomy" id="56"/>
    <lineage>
        <taxon>Bacteria</taxon>
        <taxon>Pseudomonadati</taxon>
        <taxon>Myxococcota</taxon>
        <taxon>Polyangia</taxon>
        <taxon>Polyangiales</taxon>
        <taxon>Polyangiaceae</taxon>
        <taxon>Sorangium</taxon>
    </lineage>
</organism>